<evidence type="ECO:0000313" key="2">
    <source>
        <dbReference type="EMBL" id="GAA1635647.1"/>
    </source>
</evidence>
<feature type="coiled-coil region" evidence="1">
    <location>
        <begin position="54"/>
        <end position="88"/>
    </location>
</feature>
<keyword evidence="3" id="KW-1185">Reference proteome</keyword>
<reference evidence="2 3" key="1">
    <citation type="journal article" date="2019" name="Int. J. Syst. Evol. Microbiol.">
        <title>The Global Catalogue of Microorganisms (GCM) 10K type strain sequencing project: providing services to taxonomists for standard genome sequencing and annotation.</title>
        <authorList>
            <consortium name="The Broad Institute Genomics Platform"/>
            <consortium name="The Broad Institute Genome Sequencing Center for Infectious Disease"/>
            <person name="Wu L."/>
            <person name="Ma J."/>
        </authorList>
    </citation>
    <scope>NUCLEOTIDE SEQUENCE [LARGE SCALE GENOMIC DNA]</scope>
    <source>
        <strain evidence="2 3">JCM 14306</strain>
    </source>
</reference>
<comment type="caution">
    <text evidence="2">The sequence shown here is derived from an EMBL/GenBank/DDBJ whole genome shotgun (WGS) entry which is preliminary data.</text>
</comment>
<proteinExistence type="predicted"/>
<dbReference type="Proteomes" id="UP001501319">
    <property type="component" value="Unassembled WGS sequence"/>
</dbReference>
<protein>
    <submittedName>
        <fullName evidence="2">Uncharacterized protein</fullName>
    </submittedName>
</protein>
<sequence>MTKTHRVTARRWERGWELHVDGVGVTQCGPLADADRMARDYLATELGGEPESYVVDIHHDLDGAEREVEAARKRMVDAQAAVDAAADDMRQVVRRLRGDGISVRDTATILKVSPGRVSQLATGHAKNKSNVRKVRTPRQVVQPLDVVADHPGA</sequence>
<accession>A0ABN2F8R7</accession>
<dbReference type="EMBL" id="BAAANE010000004">
    <property type="protein sequence ID" value="GAA1635647.1"/>
    <property type="molecule type" value="Genomic_DNA"/>
</dbReference>
<keyword evidence="1" id="KW-0175">Coiled coil</keyword>
<evidence type="ECO:0000256" key="1">
    <source>
        <dbReference type="SAM" id="Coils"/>
    </source>
</evidence>
<gene>
    <name evidence="2" type="ORF">GCM10009744_25700</name>
</gene>
<name>A0ABN2F8R7_9ACTN</name>
<organism evidence="2 3">
    <name type="scientific">Kribbella alba</name>
    <dbReference type="NCBI Taxonomy" id="190197"/>
    <lineage>
        <taxon>Bacteria</taxon>
        <taxon>Bacillati</taxon>
        <taxon>Actinomycetota</taxon>
        <taxon>Actinomycetes</taxon>
        <taxon>Propionibacteriales</taxon>
        <taxon>Kribbellaceae</taxon>
        <taxon>Kribbella</taxon>
    </lineage>
</organism>
<dbReference type="RefSeq" id="WP_344111388.1">
    <property type="nucleotide sequence ID" value="NZ_BAAANE010000004.1"/>
</dbReference>
<evidence type="ECO:0000313" key="3">
    <source>
        <dbReference type="Proteomes" id="UP001501319"/>
    </source>
</evidence>